<dbReference type="InterPro" id="IPR000551">
    <property type="entry name" value="MerR-type_HTH_dom"/>
</dbReference>
<dbReference type="GO" id="GO:0003677">
    <property type="term" value="F:DNA binding"/>
    <property type="evidence" value="ECO:0007669"/>
    <property type="project" value="UniProtKB-KW"/>
</dbReference>
<evidence type="ECO:0000256" key="2">
    <source>
        <dbReference type="ARBA" id="ARBA00023125"/>
    </source>
</evidence>
<dbReference type="Proteomes" id="UP000030170">
    <property type="component" value="Unassembled WGS sequence"/>
</dbReference>
<dbReference type="SMART" id="SM00422">
    <property type="entry name" value="HTH_MERR"/>
    <property type="match status" value="1"/>
</dbReference>
<feature type="domain" description="HTH merR-type" evidence="4">
    <location>
        <begin position="14"/>
        <end position="84"/>
    </location>
</feature>
<dbReference type="PANTHER" id="PTHR30204:SF94">
    <property type="entry name" value="HEAVY METAL-DEPENDENT TRANSCRIPTIONAL REGULATOR HI_0293-RELATED"/>
    <property type="match status" value="1"/>
</dbReference>
<comment type="caution">
    <text evidence="5">The sequence shown here is derived from an EMBL/GenBank/DDBJ whole genome shotgun (WGS) entry which is preliminary data.</text>
</comment>
<dbReference type="Gene3D" id="1.10.1660.10">
    <property type="match status" value="1"/>
</dbReference>
<dbReference type="PROSITE" id="PS50937">
    <property type="entry name" value="HTH_MERR_2"/>
    <property type="match status" value="1"/>
</dbReference>
<dbReference type="STRING" id="1497020.DO97_11010"/>
<evidence type="ECO:0000256" key="1">
    <source>
        <dbReference type="ARBA" id="ARBA00023015"/>
    </source>
</evidence>
<accession>A0A098TJF5</accession>
<keyword evidence="1" id="KW-0805">Transcription regulation</keyword>
<dbReference type="Pfam" id="PF00376">
    <property type="entry name" value="MerR"/>
    <property type="match status" value="1"/>
</dbReference>
<dbReference type="InterPro" id="IPR015358">
    <property type="entry name" value="Tscrpt_reg_MerR_DNA-bd"/>
</dbReference>
<dbReference type="AlphaFoldDB" id="A0A098TJF5"/>
<reference evidence="5 6" key="1">
    <citation type="journal article" date="2014" name="Mol. Ecol.">
        <title>Evolution of Synechococcus.</title>
        <authorList>
            <person name="Dvorak P."/>
            <person name="Casamatta D."/>
            <person name="Hasler P."/>
            <person name="Poulickova A."/>
            <person name="Ondrej V."/>
            <person name="Sanges R."/>
        </authorList>
    </citation>
    <scope>NUCLEOTIDE SEQUENCE [LARGE SCALE GENOMIC DNA]</scope>
    <source>
        <strain evidence="5 6">CAUP A 1101</strain>
    </source>
</reference>
<dbReference type="EMBL" id="JJML01000031">
    <property type="protein sequence ID" value="KGF72271.1"/>
    <property type="molecule type" value="Genomic_DNA"/>
</dbReference>
<dbReference type="Pfam" id="PF09278">
    <property type="entry name" value="MerR-DNA-bind"/>
    <property type="match status" value="1"/>
</dbReference>
<dbReference type="InterPro" id="IPR047057">
    <property type="entry name" value="MerR_fam"/>
</dbReference>
<dbReference type="PRINTS" id="PR00040">
    <property type="entry name" value="HTHMERR"/>
</dbReference>
<evidence type="ECO:0000313" key="6">
    <source>
        <dbReference type="Proteomes" id="UP000030170"/>
    </source>
</evidence>
<proteinExistence type="predicted"/>
<keyword evidence="2" id="KW-0238">DNA-binding</keyword>
<evidence type="ECO:0000313" key="5">
    <source>
        <dbReference type="EMBL" id="KGF72271.1"/>
    </source>
</evidence>
<organism evidence="5 6">
    <name type="scientific">Neosynechococcus sphagnicola sy1</name>
    <dbReference type="NCBI Taxonomy" id="1497020"/>
    <lineage>
        <taxon>Bacteria</taxon>
        <taxon>Bacillati</taxon>
        <taxon>Cyanobacteriota</taxon>
        <taxon>Cyanophyceae</taxon>
        <taxon>Neosynechococcales</taxon>
        <taxon>Neosynechococcaceae</taxon>
        <taxon>Neosynechococcus</taxon>
    </lineage>
</organism>
<dbReference type="InterPro" id="IPR009061">
    <property type="entry name" value="DNA-bd_dom_put_sf"/>
</dbReference>
<dbReference type="PANTHER" id="PTHR30204">
    <property type="entry name" value="REDOX-CYCLING DRUG-SENSING TRANSCRIPTIONAL ACTIVATOR SOXR"/>
    <property type="match status" value="1"/>
</dbReference>
<gene>
    <name evidence="5" type="ORF">DO97_11010</name>
</gene>
<name>A0A098TJF5_9CYAN</name>
<keyword evidence="6" id="KW-1185">Reference proteome</keyword>
<dbReference type="GO" id="GO:0003700">
    <property type="term" value="F:DNA-binding transcription factor activity"/>
    <property type="evidence" value="ECO:0007669"/>
    <property type="project" value="InterPro"/>
</dbReference>
<evidence type="ECO:0000256" key="3">
    <source>
        <dbReference type="ARBA" id="ARBA00023163"/>
    </source>
</evidence>
<dbReference type="CDD" id="cd04770">
    <property type="entry name" value="HTH_HMRTR"/>
    <property type="match status" value="1"/>
</dbReference>
<dbReference type="SUPFAM" id="SSF46955">
    <property type="entry name" value="Putative DNA-binding domain"/>
    <property type="match status" value="1"/>
</dbReference>
<evidence type="ECO:0000259" key="4">
    <source>
        <dbReference type="PROSITE" id="PS50937"/>
    </source>
</evidence>
<sequence>MDEEAMNSLGVEPALKIGTVANRSGLPVKTIRYYDEVGLLTPTVQRSPTGQRLFGESVFKRLAFIKRAQSLGLTLIEIREILNIYDQGQLPCGDVKQRLQEKVRAVTRQITALETLRSELLALLQGWKEPPLLEDKDRRICPNIQIGVAD</sequence>
<protein>
    <submittedName>
        <fullName evidence="5">Transcriptional regulator</fullName>
    </submittedName>
</protein>
<keyword evidence="3" id="KW-0804">Transcription</keyword>